<gene>
    <name evidence="1" type="ORF">AaE_013489</name>
</gene>
<dbReference type="AlphaFoldDB" id="A0A6A4ZA70"/>
<dbReference type="PANTHER" id="PTHR47169">
    <property type="entry name" value="OS01G0541250 PROTEIN"/>
    <property type="match status" value="1"/>
</dbReference>
<evidence type="ECO:0000313" key="1">
    <source>
        <dbReference type="EMBL" id="KAF0707721.1"/>
    </source>
</evidence>
<evidence type="ECO:0008006" key="3">
    <source>
        <dbReference type="Google" id="ProtNLM"/>
    </source>
</evidence>
<dbReference type="VEuPathDB" id="FungiDB:H257_17094"/>
<proteinExistence type="predicted"/>
<evidence type="ECO:0000313" key="2">
    <source>
        <dbReference type="Proteomes" id="UP000469452"/>
    </source>
</evidence>
<organism evidence="1 2">
    <name type="scientific">Aphanomyces astaci</name>
    <name type="common">Crayfish plague agent</name>
    <dbReference type="NCBI Taxonomy" id="112090"/>
    <lineage>
        <taxon>Eukaryota</taxon>
        <taxon>Sar</taxon>
        <taxon>Stramenopiles</taxon>
        <taxon>Oomycota</taxon>
        <taxon>Saprolegniomycetes</taxon>
        <taxon>Saprolegniales</taxon>
        <taxon>Verrucalvaceae</taxon>
        <taxon>Aphanomyces</taxon>
    </lineage>
</organism>
<name>A0A6A4ZA70_APHAT</name>
<dbReference type="InterPro" id="IPR036397">
    <property type="entry name" value="RNaseH_sf"/>
</dbReference>
<comment type="caution">
    <text evidence="1">The sequence shown here is derived from an EMBL/GenBank/DDBJ whole genome shotgun (WGS) entry which is preliminary data.</text>
</comment>
<dbReference type="Gene3D" id="3.30.420.10">
    <property type="entry name" value="Ribonuclease H-like superfamily/Ribonuclease H"/>
    <property type="match status" value="1"/>
</dbReference>
<dbReference type="EMBL" id="VJMI01019292">
    <property type="protein sequence ID" value="KAF0707721.1"/>
    <property type="molecule type" value="Genomic_DNA"/>
</dbReference>
<accession>A0A6A4ZA70</accession>
<reference evidence="1 2" key="1">
    <citation type="submission" date="2019-06" db="EMBL/GenBank/DDBJ databases">
        <title>Genomics analysis of Aphanomyces spp. identifies a new class of oomycete effector associated with host adaptation.</title>
        <authorList>
            <person name="Gaulin E."/>
        </authorList>
    </citation>
    <scope>NUCLEOTIDE SEQUENCE [LARGE SCALE GENOMIC DNA]</scope>
    <source>
        <strain evidence="1 2">E</strain>
    </source>
</reference>
<dbReference type="GO" id="GO:0003676">
    <property type="term" value="F:nucleic acid binding"/>
    <property type="evidence" value="ECO:0007669"/>
    <property type="project" value="InterPro"/>
</dbReference>
<protein>
    <recommendedName>
        <fullName evidence="3">Tc1-like transposase DDE domain-containing protein</fullName>
    </recommendedName>
</protein>
<dbReference type="Proteomes" id="UP000469452">
    <property type="component" value="Unassembled WGS sequence"/>
</dbReference>
<dbReference type="PANTHER" id="PTHR47169:SF2">
    <property type="entry name" value="OS01G0541250 PROTEIN"/>
    <property type="match status" value="1"/>
</dbReference>
<sequence length="298" mass="33759">MILLSLGSPCVGHADVNPPHVLQAQRHCQVLKCTEAIADSNKVCRLNGALDQVHDIDGEKFIDAMYDTVHVDEKWFFMTRLQRKVIGAPGEKIKQRTCKSKRHLLKVMFLSAVARPRWDDTKQQWFDGKICTWHFTETVLAQRRSCRRDAGTPVMNVTRPTYKAMLIDNVIPSIRSKWPSGESRAIKIQQGNARPHMPPSDVDIVAACKAEGWDMQVVFQPPNSPDLNVLDLGFFHAIQTLQVENHSSSLEEIVAATEEAWTRVSPLTLNKNFFTLQRCLEEKRSCSAMVGMTIRSHI</sequence>